<protein>
    <submittedName>
        <fullName evidence="2">Uncharacterized protein</fullName>
    </submittedName>
</protein>
<organism evidence="2 4">
    <name type="scientific">Tetrabaena socialis</name>
    <dbReference type="NCBI Taxonomy" id="47790"/>
    <lineage>
        <taxon>Eukaryota</taxon>
        <taxon>Viridiplantae</taxon>
        <taxon>Chlorophyta</taxon>
        <taxon>core chlorophytes</taxon>
        <taxon>Chlorophyceae</taxon>
        <taxon>CS clade</taxon>
        <taxon>Chlamydomonadales</taxon>
        <taxon>Tetrabaenaceae</taxon>
        <taxon>Tetrabaena</taxon>
    </lineage>
</organism>
<dbReference type="EMBL" id="PGGS01001715">
    <property type="protein sequence ID" value="PNH00095.1"/>
    <property type="molecule type" value="Genomic_DNA"/>
</dbReference>
<reference evidence="2 4" key="1">
    <citation type="journal article" date="2017" name="Mol. Biol. Evol.">
        <title>The 4-celled Tetrabaena socialis nuclear genome reveals the essential components for genetic control of cell number at the origin of multicellularity in the volvocine lineage.</title>
        <authorList>
            <person name="Featherston J."/>
            <person name="Arakaki Y."/>
            <person name="Hanschen E.R."/>
            <person name="Ferris P.J."/>
            <person name="Michod R.E."/>
            <person name="Olson B.J.S.C."/>
            <person name="Nozaki H."/>
            <person name="Durand P.M."/>
        </authorList>
    </citation>
    <scope>NUCLEOTIDE SEQUENCE [LARGE SCALE GENOMIC DNA]</scope>
    <source>
        <strain evidence="2 4">NIES-571</strain>
    </source>
</reference>
<feature type="transmembrane region" description="Helical" evidence="1">
    <location>
        <begin position="12"/>
        <end position="31"/>
    </location>
</feature>
<dbReference type="OrthoDB" id="560867at2759"/>
<dbReference type="EMBL" id="PGGS01000838">
    <property type="protein sequence ID" value="PNH01610.1"/>
    <property type="molecule type" value="Genomic_DNA"/>
</dbReference>
<evidence type="ECO:0000313" key="4">
    <source>
        <dbReference type="Proteomes" id="UP000236333"/>
    </source>
</evidence>
<accession>A0A2J7ZIJ2</accession>
<keyword evidence="1" id="KW-0472">Membrane</keyword>
<dbReference type="Proteomes" id="UP000236333">
    <property type="component" value="Unassembled WGS sequence"/>
</dbReference>
<keyword evidence="1" id="KW-1133">Transmembrane helix</keyword>
<keyword evidence="1" id="KW-0812">Transmembrane</keyword>
<evidence type="ECO:0000256" key="1">
    <source>
        <dbReference type="SAM" id="Phobius"/>
    </source>
</evidence>
<proteinExistence type="predicted"/>
<feature type="transmembrane region" description="Helical" evidence="1">
    <location>
        <begin position="37"/>
        <end position="58"/>
    </location>
</feature>
<evidence type="ECO:0000313" key="2">
    <source>
        <dbReference type="EMBL" id="PNH00095.1"/>
    </source>
</evidence>
<gene>
    <name evidence="3" type="ORF">TSOC_012489</name>
    <name evidence="2" type="ORF">TSOC_014135</name>
</gene>
<keyword evidence="4" id="KW-1185">Reference proteome</keyword>
<dbReference type="AlphaFoldDB" id="A0A2J7ZIJ2"/>
<evidence type="ECO:0000313" key="3">
    <source>
        <dbReference type="EMBL" id="PNH01610.1"/>
    </source>
</evidence>
<name>A0A2J7ZIJ2_9CHLO</name>
<comment type="caution">
    <text evidence="2">The sequence shown here is derived from an EMBL/GenBank/DDBJ whole genome shotgun (WGS) entry which is preliminary data.</text>
</comment>
<sequence length="88" mass="9107">MGLTFDASELLVRLFKYCLEGFVLSLAAYFLPGHKLAASEIVILGLIAAATFAVLDLFAPAIGSSVRSGAGYGIGFNLVGFPGAPIKV</sequence>